<evidence type="ECO:0000256" key="6">
    <source>
        <dbReference type="ARBA" id="ARBA00022989"/>
    </source>
</evidence>
<feature type="transmembrane region" description="Helical" evidence="8">
    <location>
        <begin position="247"/>
        <end position="266"/>
    </location>
</feature>
<dbReference type="RefSeq" id="WP_272984877.1">
    <property type="nucleotide sequence ID" value="NZ_DSFH01000017.1"/>
</dbReference>
<feature type="transmembrane region" description="Helical" evidence="8">
    <location>
        <begin position="93"/>
        <end position="112"/>
    </location>
</feature>
<organism evidence="9">
    <name type="scientific">Fervidicoccus fontis</name>
    <dbReference type="NCBI Taxonomy" id="683846"/>
    <lineage>
        <taxon>Archaea</taxon>
        <taxon>Thermoproteota</taxon>
        <taxon>Thermoprotei</taxon>
        <taxon>Fervidicoccales</taxon>
        <taxon>Fervidicoccaceae</taxon>
        <taxon>Fervidicoccus</taxon>
    </lineage>
</organism>
<dbReference type="Pfam" id="PF01040">
    <property type="entry name" value="UbiA"/>
    <property type="match status" value="1"/>
</dbReference>
<dbReference type="CDD" id="cd13959">
    <property type="entry name" value="PT_UbiA_COQ2"/>
    <property type="match status" value="1"/>
</dbReference>
<dbReference type="FunFam" id="1.10.357.140:FF:000008">
    <property type="entry name" value="4-hydroxybenzoate octaprenyltransferase"/>
    <property type="match status" value="1"/>
</dbReference>
<dbReference type="InterPro" id="IPR044878">
    <property type="entry name" value="UbiA_sf"/>
</dbReference>
<comment type="subcellular location">
    <subcellularLocation>
        <location evidence="2">Cell membrane</location>
        <topology evidence="2">Multi-pass membrane protein</topology>
    </subcellularLocation>
</comment>
<gene>
    <name evidence="9" type="ORF">ENO39_00870</name>
</gene>
<dbReference type="EMBL" id="DSFH01000017">
    <property type="protein sequence ID" value="HEW63601.1"/>
    <property type="molecule type" value="Genomic_DNA"/>
</dbReference>
<feature type="transmembrane region" description="Helical" evidence="8">
    <location>
        <begin position="278"/>
        <end position="298"/>
    </location>
</feature>
<feature type="transmembrane region" description="Helical" evidence="8">
    <location>
        <begin position="221"/>
        <end position="241"/>
    </location>
</feature>
<dbReference type="Gene3D" id="1.20.120.1780">
    <property type="entry name" value="UbiA prenyltransferase"/>
    <property type="match status" value="1"/>
</dbReference>
<evidence type="ECO:0000256" key="3">
    <source>
        <dbReference type="ARBA" id="ARBA00005985"/>
    </source>
</evidence>
<dbReference type="InterPro" id="IPR039653">
    <property type="entry name" value="Prenyltransferase"/>
</dbReference>
<keyword evidence="5 8" id="KW-0812">Transmembrane</keyword>
<evidence type="ECO:0000313" key="9">
    <source>
        <dbReference type="EMBL" id="HEW63601.1"/>
    </source>
</evidence>
<dbReference type="AlphaFoldDB" id="A0A7C2VN25"/>
<evidence type="ECO:0000256" key="2">
    <source>
        <dbReference type="ARBA" id="ARBA00004651"/>
    </source>
</evidence>
<comment type="caution">
    <text evidence="9">The sequence shown here is derived from an EMBL/GenBank/DDBJ whole genome shotgun (WGS) entry which is preliminary data.</text>
</comment>
<evidence type="ECO:0000256" key="4">
    <source>
        <dbReference type="ARBA" id="ARBA00022679"/>
    </source>
</evidence>
<evidence type="ECO:0000256" key="7">
    <source>
        <dbReference type="ARBA" id="ARBA00023136"/>
    </source>
</evidence>
<evidence type="ECO:0000256" key="1">
    <source>
        <dbReference type="ARBA" id="ARBA00001946"/>
    </source>
</evidence>
<sequence>MSLKWDPGEVKKKSSLNAILKLLRIEHTLLDLPFTYAGMALTHYLITLREVVLATFAVIGLRIAGMTYNNIADADIDRKNPRTARRPLLTGDVSFRDAWILVALGSLIYFASAFFLSFYAFILSPILYIVIMTYPFAKRFHPFPHLHLGLSLALIVFGGAIATSGEYVNNLMEAIESVPWTYFFAVLFWGSGFDAIYSIMDEEFDKSMKLGSVAARFGSRGALMFSLANYIISSLFLLIAWRLYNLGLLTLASMIISIFIMFYQVASCFIDIKNVPKAFNLNLIVGVIVSICILIDLLL</sequence>
<dbReference type="GO" id="GO:0005886">
    <property type="term" value="C:plasma membrane"/>
    <property type="evidence" value="ECO:0007669"/>
    <property type="project" value="UniProtKB-SubCell"/>
</dbReference>
<dbReference type="PANTHER" id="PTHR11048">
    <property type="entry name" value="PRENYLTRANSFERASES"/>
    <property type="match status" value="1"/>
</dbReference>
<feature type="transmembrane region" description="Helical" evidence="8">
    <location>
        <begin position="180"/>
        <end position="200"/>
    </location>
</feature>
<reference evidence="9" key="1">
    <citation type="journal article" date="2020" name="mSystems">
        <title>Genome- and Community-Level Interaction Insights into Carbon Utilization and Element Cycling Functions of Hydrothermarchaeota in Hydrothermal Sediment.</title>
        <authorList>
            <person name="Zhou Z."/>
            <person name="Liu Y."/>
            <person name="Xu W."/>
            <person name="Pan J."/>
            <person name="Luo Z.H."/>
            <person name="Li M."/>
        </authorList>
    </citation>
    <scope>NUCLEOTIDE SEQUENCE [LARGE SCALE GENOMIC DNA]</scope>
    <source>
        <strain evidence="9">SpSt-1261</strain>
    </source>
</reference>
<feature type="transmembrane region" description="Helical" evidence="8">
    <location>
        <begin position="118"/>
        <end position="136"/>
    </location>
</feature>
<proteinExistence type="inferred from homology"/>
<comment type="cofactor">
    <cofactor evidence="1">
        <name>Mg(2+)</name>
        <dbReference type="ChEBI" id="CHEBI:18420"/>
    </cofactor>
</comment>
<dbReference type="InterPro" id="IPR006371">
    <property type="entry name" value="Polyprenyltransferase_UbiA-li"/>
</dbReference>
<dbReference type="InterPro" id="IPR000537">
    <property type="entry name" value="UbiA_prenyltransferase"/>
</dbReference>
<evidence type="ECO:0000256" key="8">
    <source>
        <dbReference type="SAM" id="Phobius"/>
    </source>
</evidence>
<keyword evidence="4" id="KW-0808">Transferase</keyword>
<comment type="similarity">
    <text evidence="3">Belongs to the UbiA prenyltransferase family.</text>
</comment>
<dbReference type="PANTHER" id="PTHR11048:SF28">
    <property type="entry name" value="4-HYDROXYBENZOATE POLYPRENYLTRANSFERASE, MITOCHONDRIAL"/>
    <property type="match status" value="1"/>
</dbReference>
<dbReference type="NCBIfam" id="TIGR01475">
    <property type="entry name" value="ubiA_other"/>
    <property type="match status" value="1"/>
</dbReference>
<keyword evidence="6 8" id="KW-1133">Transmembrane helix</keyword>
<name>A0A7C2VN25_9CREN</name>
<dbReference type="Proteomes" id="UP000886076">
    <property type="component" value="Unassembled WGS sequence"/>
</dbReference>
<evidence type="ECO:0000256" key="5">
    <source>
        <dbReference type="ARBA" id="ARBA00022692"/>
    </source>
</evidence>
<dbReference type="GO" id="GO:0016765">
    <property type="term" value="F:transferase activity, transferring alkyl or aryl (other than methyl) groups"/>
    <property type="evidence" value="ECO:0007669"/>
    <property type="project" value="InterPro"/>
</dbReference>
<accession>A0A7C2VN25</accession>
<dbReference type="Gene3D" id="1.10.357.140">
    <property type="entry name" value="UbiA prenyltransferase"/>
    <property type="match status" value="1"/>
</dbReference>
<feature type="transmembrane region" description="Helical" evidence="8">
    <location>
        <begin position="148"/>
        <end position="168"/>
    </location>
</feature>
<protein>
    <submittedName>
        <fullName evidence="9">4-hydroxybenzoate octaprenyltransferase</fullName>
    </submittedName>
</protein>
<keyword evidence="7 8" id="KW-0472">Membrane</keyword>